<evidence type="ECO:0000313" key="11">
    <source>
        <dbReference type="Proteomes" id="UP000639643"/>
    </source>
</evidence>
<dbReference type="GO" id="GO:0005743">
    <property type="term" value="C:mitochondrial inner membrane"/>
    <property type="evidence" value="ECO:0007669"/>
    <property type="project" value="InterPro"/>
</dbReference>
<protein>
    <recommendedName>
        <fullName evidence="7">Large ribosomal subunit protein mL45</fullName>
    </recommendedName>
    <alternativeName>
        <fullName evidence="8">39S ribosomal protein L45, mitochondrial</fullName>
    </alternativeName>
</protein>
<evidence type="ECO:0000256" key="3">
    <source>
        <dbReference type="ARBA" id="ARBA00022980"/>
    </source>
</evidence>
<dbReference type="InterPro" id="IPR007379">
    <property type="entry name" value="Tim44-like_dom"/>
</dbReference>
<evidence type="ECO:0000256" key="8">
    <source>
        <dbReference type="ARBA" id="ARBA00043031"/>
    </source>
</evidence>
<dbReference type="PANTHER" id="PTHR28554">
    <property type="entry name" value="39S RIBOSOMAL PROTEIN L45, MITOCHONDRIAL"/>
    <property type="match status" value="1"/>
</dbReference>
<dbReference type="InterPro" id="IPR051975">
    <property type="entry name" value="mtLSU_mL45"/>
</dbReference>
<evidence type="ECO:0000313" key="10">
    <source>
        <dbReference type="EMBL" id="KAF6834005.1"/>
    </source>
</evidence>
<comment type="similarity">
    <text evidence="6">Belongs to the mitochondrion-specific ribosomal protein mL45 family.</text>
</comment>
<evidence type="ECO:0000256" key="6">
    <source>
        <dbReference type="ARBA" id="ARBA00038073"/>
    </source>
</evidence>
<gene>
    <name evidence="10" type="ORF">CMUS01_06321</name>
</gene>
<evidence type="ECO:0000259" key="9">
    <source>
        <dbReference type="SMART" id="SM00978"/>
    </source>
</evidence>
<comment type="caution">
    <text evidence="10">The sequence shown here is derived from an EMBL/GenBank/DDBJ whole genome shotgun (WGS) entry which is preliminary data.</text>
</comment>
<evidence type="ECO:0000256" key="2">
    <source>
        <dbReference type="ARBA" id="ARBA00022946"/>
    </source>
</evidence>
<dbReference type="GO" id="GO:1990904">
    <property type="term" value="C:ribonucleoprotein complex"/>
    <property type="evidence" value="ECO:0007669"/>
    <property type="project" value="UniProtKB-KW"/>
</dbReference>
<sequence length="327" mass="36129">MYRSARPLLGLARPAARTVVFPSASSSSSRNTTFRIAAAATPSLSSRGYAVKVQKADVRGAMRANVRLNKNSDSGYRASEMEKAQAAGMTHILLPGTFVPIPLVDHEKNSVAAVRTLLHYIWSRLKQHGKDFAAIAGAKWMSMPTFRERPQLQLSWRQIAPTAKALHVQLNQALAAADRDTLRKICTPRLGESLSAAVSRRKASEVLTWELIDHGKEPSVVSHKLAMMPPVGKAPFVQQAVVRIVSTQKLGKQDARTGEIIEGALKVRKLTEYIVLTRQIEPKTYKPGEWLVWGTIGGTTPEDWAEEEKAMALMEQQDFQKRNAGKQ</sequence>
<dbReference type="Pfam" id="PF07961">
    <property type="entry name" value="MBA1"/>
    <property type="match status" value="1"/>
</dbReference>
<dbReference type="PANTHER" id="PTHR28554:SF1">
    <property type="entry name" value="LARGE RIBOSOMAL SUBUNIT PROTEIN ML45"/>
    <property type="match status" value="1"/>
</dbReference>
<keyword evidence="3" id="KW-0689">Ribosomal protein</keyword>
<dbReference type="GO" id="GO:0005840">
    <property type="term" value="C:ribosome"/>
    <property type="evidence" value="ECO:0007669"/>
    <property type="project" value="UniProtKB-KW"/>
</dbReference>
<dbReference type="InterPro" id="IPR024621">
    <property type="entry name" value="Mba1"/>
</dbReference>
<dbReference type="AlphaFoldDB" id="A0A8H6NIM1"/>
<keyword evidence="11" id="KW-1185">Reference proteome</keyword>
<evidence type="ECO:0000256" key="7">
    <source>
        <dbReference type="ARBA" id="ARBA00039448"/>
    </source>
</evidence>
<organism evidence="10 11">
    <name type="scientific">Colletotrichum musicola</name>
    <dbReference type="NCBI Taxonomy" id="2175873"/>
    <lineage>
        <taxon>Eukaryota</taxon>
        <taxon>Fungi</taxon>
        <taxon>Dikarya</taxon>
        <taxon>Ascomycota</taxon>
        <taxon>Pezizomycotina</taxon>
        <taxon>Sordariomycetes</taxon>
        <taxon>Hypocreomycetidae</taxon>
        <taxon>Glomerellales</taxon>
        <taxon>Glomerellaceae</taxon>
        <taxon>Colletotrichum</taxon>
        <taxon>Colletotrichum orchidearum species complex</taxon>
    </lineage>
</organism>
<dbReference type="Gene3D" id="3.10.450.240">
    <property type="match status" value="1"/>
</dbReference>
<keyword evidence="5" id="KW-0687">Ribonucleoprotein</keyword>
<reference evidence="10" key="1">
    <citation type="journal article" date="2020" name="Phytopathology">
        <title>Genome Sequence Resources of Colletotrichum truncatum, C. plurivorum, C. musicola, and C. sojae: Four Species Pathogenic to Soybean (Glycine max).</title>
        <authorList>
            <person name="Rogerio F."/>
            <person name="Boufleur T.R."/>
            <person name="Ciampi-Guillardi M."/>
            <person name="Sukno S.A."/>
            <person name="Thon M.R."/>
            <person name="Massola Junior N.S."/>
            <person name="Baroncelli R."/>
        </authorList>
    </citation>
    <scope>NUCLEOTIDE SEQUENCE</scope>
    <source>
        <strain evidence="10">LFN0074</strain>
    </source>
</reference>
<dbReference type="OrthoDB" id="19619at2759"/>
<keyword evidence="2" id="KW-0809">Transit peptide</keyword>
<evidence type="ECO:0000256" key="4">
    <source>
        <dbReference type="ARBA" id="ARBA00023128"/>
    </source>
</evidence>
<accession>A0A8H6NIM1</accession>
<dbReference type="Proteomes" id="UP000639643">
    <property type="component" value="Unassembled WGS sequence"/>
</dbReference>
<dbReference type="SMART" id="SM00978">
    <property type="entry name" value="Tim44"/>
    <property type="match status" value="1"/>
</dbReference>
<name>A0A8H6NIM1_9PEZI</name>
<dbReference type="EMBL" id="WIGM01000204">
    <property type="protein sequence ID" value="KAF6834005.1"/>
    <property type="molecule type" value="Genomic_DNA"/>
</dbReference>
<feature type="domain" description="Tim44-like" evidence="9">
    <location>
        <begin position="142"/>
        <end position="297"/>
    </location>
</feature>
<dbReference type="GO" id="GO:0032979">
    <property type="term" value="P:protein insertion into mitochondrial inner membrane from matrix"/>
    <property type="evidence" value="ECO:0007669"/>
    <property type="project" value="InterPro"/>
</dbReference>
<comment type="subcellular location">
    <subcellularLocation>
        <location evidence="1">Mitochondrion</location>
    </subcellularLocation>
</comment>
<evidence type="ECO:0000256" key="1">
    <source>
        <dbReference type="ARBA" id="ARBA00004173"/>
    </source>
</evidence>
<dbReference type="InterPro" id="IPR032710">
    <property type="entry name" value="NTF2-like_dom_sf"/>
</dbReference>
<proteinExistence type="inferred from homology"/>
<evidence type="ECO:0000256" key="5">
    <source>
        <dbReference type="ARBA" id="ARBA00023274"/>
    </source>
</evidence>
<keyword evidence="4" id="KW-0496">Mitochondrion</keyword>
<dbReference type="SUPFAM" id="SSF54427">
    <property type="entry name" value="NTF2-like"/>
    <property type="match status" value="1"/>
</dbReference>